<keyword evidence="4" id="KW-0067">ATP-binding</keyword>
<keyword evidence="4" id="KW-0347">Helicase</keyword>
<dbReference type="InterPro" id="IPR036390">
    <property type="entry name" value="WH_DNA-bd_sf"/>
</dbReference>
<evidence type="ECO:0000313" key="5">
    <source>
        <dbReference type="Proteomes" id="UP000004105"/>
    </source>
</evidence>
<dbReference type="InterPro" id="IPR011119">
    <property type="entry name" value="Unchr_helicase_relaxase_TraI"/>
</dbReference>
<feature type="domain" description="HD/PDEase" evidence="3">
    <location>
        <begin position="106"/>
        <end position="863"/>
    </location>
</feature>
<accession>F2B8L6</accession>
<feature type="compositionally biased region" description="Basic and acidic residues" evidence="1">
    <location>
        <begin position="670"/>
        <end position="679"/>
    </location>
</feature>
<feature type="compositionally biased region" description="Low complexity" evidence="1">
    <location>
        <begin position="447"/>
        <end position="457"/>
    </location>
</feature>
<feature type="compositionally biased region" description="Basic and acidic residues" evidence="1">
    <location>
        <begin position="692"/>
        <end position="702"/>
    </location>
</feature>
<evidence type="ECO:0000256" key="1">
    <source>
        <dbReference type="SAM" id="MobiDB-lite"/>
    </source>
</evidence>
<feature type="compositionally biased region" description="Basic and acidic residues" evidence="1">
    <location>
        <begin position="467"/>
        <end position="477"/>
    </location>
</feature>
<keyword evidence="4" id="KW-0547">Nucleotide-binding</keyword>
<evidence type="ECO:0000313" key="4">
    <source>
        <dbReference type="EMBL" id="EGF12247.1"/>
    </source>
</evidence>
<dbReference type="EMBL" id="AFAY01000002">
    <property type="protein sequence ID" value="EGF12247.1"/>
    <property type="molecule type" value="Genomic_DNA"/>
</dbReference>
<feature type="compositionally biased region" description="Polar residues" evidence="1">
    <location>
        <begin position="680"/>
        <end position="691"/>
    </location>
</feature>
<keyword evidence="5" id="KW-1185">Reference proteome</keyword>
<keyword evidence="2" id="KW-0472">Membrane</keyword>
<dbReference type="InterPro" id="IPR036388">
    <property type="entry name" value="WH-like_DNA-bd_sf"/>
</dbReference>
<dbReference type="InterPro" id="IPR003607">
    <property type="entry name" value="HD/PDEase_dom"/>
</dbReference>
<name>F2B8L6_9NEIS</name>
<keyword evidence="2" id="KW-0812">Transmembrane</keyword>
<comment type="caution">
    <text evidence="4">The sequence shown here is derived from an EMBL/GenBank/DDBJ whole genome shotgun (WGS) entry which is preliminary data.</text>
</comment>
<dbReference type="NCBIfam" id="NF041494">
    <property type="entry name" value="MobH"/>
    <property type="match status" value="1"/>
</dbReference>
<dbReference type="OrthoDB" id="6190309at2"/>
<feature type="compositionally biased region" description="Low complexity" evidence="1">
    <location>
        <begin position="553"/>
        <end position="568"/>
    </location>
</feature>
<keyword evidence="2" id="KW-1133">Transmembrane helix</keyword>
<dbReference type="SMART" id="SM00471">
    <property type="entry name" value="HDc"/>
    <property type="match status" value="1"/>
</dbReference>
<dbReference type="Gene3D" id="2.40.10.200">
    <property type="entry name" value="STY4665 C-terminal domain-like"/>
    <property type="match status" value="1"/>
</dbReference>
<dbReference type="InterPro" id="IPR011093">
    <property type="entry name" value="TraI_2_C"/>
</dbReference>
<feature type="compositionally biased region" description="Basic and acidic residues" evidence="1">
    <location>
        <begin position="497"/>
        <end position="514"/>
    </location>
</feature>
<sequence length="863" mass="94336">MPLTWSAAAAAAVILILLYFFYHPEKHPPAAVQTRERLPDTANGRLRVLEAEELVRLLKLEPVLANIKANLGLSDENWRRDALPTLYAYIAFVQRLPASESHHHAGDGGLVRHTLDVAVLALTAAAARSWPPGAKTEDIARLGAPWRFGILTAALLHDIGKTLTGVNVELFEHAEDAQGSLWLPDAGNMAQNGGRWYRVSFPEHKAPYTLHTELAWTFFAAIVPASVRRWLAADDPKLLPALRQYLSGQHEGSPFADIIRKADMASTARDLRSGSRQRFATARRTPLIETVMETLVEMLAERGRWFSTASSAGGDLFRQGGTVYMVSKHVPDRIREFLKQTKHPAAPSFPSDNQRVFDTLLEYGAVLPNPADERRAVTAVDIAFTRSDGETRSQRFTMLAFKLETLYPDGNYPAEFAGSLNVSSDQSPAQRQNSADTAAQEIEAETAPQAAKIIIPADIPPPPRKRRDTETENRSENETEAASVPQARFMAAAEDLSEYREAPRQPENTHRPSEKPPAGQPENAGSPADTSGGIDALLAKHGLLDDDEETGAENETAAAQQAAAGQTERPSENTQKLSATALNRRPEKQETGAANRPSPKPKKPQANSAAGLKVLQKLFDDGADSLPPQQDAAAGLTEIQAERTAKPPRSPRPVKVQNPDAAVPPPFITEEDRQPERPSENTAGQPETAQKPSEKPSERQPENTENGTNAADALAETRLRQQQDGRHFWMWLADGLADGSIVVNQSGAPVHFVAQGMLLVSPAIFRDYAGGVFNKNDENCPGVRAQRGFVALKLHKRSKRTALFNVETAKGSRKRLFYCYLVPEENLYHIIRADSRPPNNPDITIAEGDLLDAGLASDAAKES</sequence>
<gene>
    <name evidence="4" type="primary">traI</name>
    <name evidence="4" type="ORF">HMPREF9123_0036</name>
</gene>
<protein>
    <submittedName>
        <fullName evidence="4">Conjugal transfer nickase/helicase TraI</fullName>
    </submittedName>
</protein>
<dbReference type="Gene3D" id="1.10.3210.40">
    <property type="match status" value="1"/>
</dbReference>
<dbReference type="Gene3D" id="1.10.10.10">
    <property type="entry name" value="Winged helix-like DNA-binding domain superfamily/Winged helix DNA-binding domain"/>
    <property type="match status" value="1"/>
</dbReference>
<dbReference type="Proteomes" id="UP000004105">
    <property type="component" value="Unassembled WGS sequence"/>
</dbReference>
<dbReference type="HOGENOM" id="CLU_331713_0_0_4"/>
<feature type="compositionally biased region" description="Polar residues" evidence="1">
    <location>
        <begin position="572"/>
        <end position="581"/>
    </location>
</feature>
<feature type="transmembrane region" description="Helical" evidence="2">
    <location>
        <begin position="5"/>
        <end position="22"/>
    </location>
</feature>
<dbReference type="Pfam" id="PF07515">
    <property type="entry name" value="TraI_2_C"/>
    <property type="match status" value="1"/>
</dbReference>
<reference evidence="4 5" key="1">
    <citation type="submission" date="2011-02" db="EMBL/GenBank/DDBJ databases">
        <authorList>
            <person name="Muzny D."/>
            <person name="Qin X."/>
            <person name="Deng J."/>
            <person name="Jiang H."/>
            <person name="Liu Y."/>
            <person name="Qu J."/>
            <person name="Song X.-Z."/>
            <person name="Zhang L."/>
            <person name="Thornton R."/>
            <person name="Coyle M."/>
            <person name="Francisco L."/>
            <person name="Jackson L."/>
            <person name="Javaid M."/>
            <person name="Korchina V."/>
            <person name="Kovar C."/>
            <person name="Mata R."/>
            <person name="Mathew T."/>
            <person name="Ngo R."/>
            <person name="Nguyen L."/>
            <person name="Nguyen N."/>
            <person name="Okwuonu G."/>
            <person name="Ongeri F."/>
            <person name="Pham C."/>
            <person name="Simmons D."/>
            <person name="Wilczek-Boney K."/>
            <person name="Hale W."/>
            <person name="Jakkamsetti A."/>
            <person name="Pham P."/>
            <person name="Ruth R."/>
            <person name="San Lucas F."/>
            <person name="Warren J."/>
            <person name="Zhang J."/>
            <person name="Zhao Z."/>
            <person name="Zhou C."/>
            <person name="Zhu D."/>
            <person name="Lee S."/>
            <person name="Bess C."/>
            <person name="Blankenburg K."/>
            <person name="Forbes L."/>
            <person name="Fu Q."/>
            <person name="Gubbala S."/>
            <person name="Hirani K."/>
            <person name="Jayaseelan J.C."/>
            <person name="Lara F."/>
            <person name="Munidasa M."/>
            <person name="Palculict T."/>
            <person name="Patil S."/>
            <person name="Pu L.-L."/>
            <person name="Saada N."/>
            <person name="Tang L."/>
            <person name="Weissenberger G."/>
            <person name="Zhu Y."/>
            <person name="Hemphill L."/>
            <person name="Shang Y."/>
            <person name="Youmans B."/>
            <person name="Ayvaz T."/>
            <person name="Ross M."/>
            <person name="Santibanez J."/>
            <person name="Aqrawi P."/>
            <person name="Gross S."/>
            <person name="Joshi V."/>
            <person name="Fowler G."/>
            <person name="Nazareth L."/>
            <person name="Reid J."/>
            <person name="Worley K."/>
            <person name="Petrosino J."/>
            <person name="Highlander S."/>
            <person name="Gibbs R."/>
        </authorList>
    </citation>
    <scope>NUCLEOTIDE SEQUENCE [LARGE SCALE GENOMIC DNA]</scope>
    <source>
        <strain evidence="4 5">ATCC BAA-1200</strain>
    </source>
</reference>
<dbReference type="Pfam" id="PF07514">
    <property type="entry name" value="TraI_2"/>
    <property type="match status" value="1"/>
</dbReference>
<dbReference type="GO" id="GO:0004386">
    <property type="term" value="F:helicase activity"/>
    <property type="evidence" value="ECO:0007669"/>
    <property type="project" value="UniProtKB-KW"/>
</dbReference>
<evidence type="ECO:0000259" key="3">
    <source>
        <dbReference type="SMART" id="SM00471"/>
    </source>
</evidence>
<dbReference type="SUPFAM" id="SSF46785">
    <property type="entry name" value="Winged helix' DNA-binding domain"/>
    <property type="match status" value="1"/>
</dbReference>
<keyword evidence="4" id="KW-0378">Hydrolase</keyword>
<dbReference type="AlphaFoldDB" id="F2B8L6"/>
<feature type="region of interest" description="Disordered" evidence="1">
    <location>
        <begin position="418"/>
        <end position="708"/>
    </location>
</feature>
<organism evidence="4 5">
    <name type="scientific">Neisseria bacilliformis ATCC BAA-1200</name>
    <dbReference type="NCBI Taxonomy" id="888742"/>
    <lineage>
        <taxon>Bacteria</taxon>
        <taxon>Pseudomonadati</taxon>
        <taxon>Pseudomonadota</taxon>
        <taxon>Betaproteobacteria</taxon>
        <taxon>Neisseriales</taxon>
        <taxon>Neisseriaceae</taxon>
        <taxon>Neisseria</taxon>
    </lineage>
</organism>
<evidence type="ECO:0000256" key="2">
    <source>
        <dbReference type="SAM" id="Phobius"/>
    </source>
</evidence>
<proteinExistence type="predicted"/>
<feature type="compositionally biased region" description="Polar residues" evidence="1">
    <location>
        <begin position="420"/>
        <end position="437"/>
    </location>
</feature>
<dbReference type="RefSeq" id="WP_007341051.1">
    <property type="nucleotide sequence ID" value="NZ_GL878494.1"/>
</dbReference>